<sequence>MPNRITRGNEVALLVNNTLDENSSWRRIAGCTTPEGPVKNRVRAAGAP</sequence>
<dbReference type="AlphaFoldDB" id="A0A6J4QA28"/>
<organism evidence="1">
    <name type="scientific">uncultured Rubrobacteraceae bacterium</name>
    <dbReference type="NCBI Taxonomy" id="349277"/>
    <lineage>
        <taxon>Bacteria</taxon>
        <taxon>Bacillati</taxon>
        <taxon>Actinomycetota</taxon>
        <taxon>Rubrobacteria</taxon>
        <taxon>Rubrobacterales</taxon>
        <taxon>Rubrobacteraceae</taxon>
        <taxon>environmental samples</taxon>
    </lineage>
</organism>
<dbReference type="EMBL" id="CADCVB010000129">
    <property type="protein sequence ID" value="CAA9434570.1"/>
    <property type="molecule type" value="Genomic_DNA"/>
</dbReference>
<reference evidence="1" key="1">
    <citation type="submission" date="2020-02" db="EMBL/GenBank/DDBJ databases">
        <authorList>
            <person name="Meier V. D."/>
        </authorList>
    </citation>
    <scope>NUCLEOTIDE SEQUENCE</scope>
    <source>
        <strain evidence="1">AVDCRST_MAG78</strain>
    </source>
</reference>
<proteinExistence type="predicted"/>
<gene>
    <name evidence="1" type="ORF">AVDCRST_MAG78-1932</name>
</gene>
<accession>A0A6J4QA28</accession>
<name>A0A6J4QA28_9ACTN</name>
<protein>
    <submittedName>
        <fullName evidence="1">Uncharacterized protein</fullName>
    </submittedName>
</protein>
<evidence type="ECO:0000313" key="1">
    <source>
        <dbReference type="EMBL" id="CAA9434570.1"/>
    </source>
</evidence>